<dbReference type="InterPro" id="IPR032675">
    <property type="entry name" value="LRR_dom_sf"/>
</dbReference>
<dbReference type="Proteomes" id="UP000032430">
    <property type="component" value="Chromosome I"/>
</dbReference>
<protein>
    <submittedName>
        <fullName evidence="1">Uncharacterized protein</fullName>
    </submittedName>
</protein>
<sequence length="130" mass="14712">MRQKILSKITESINSSQVNLANINITDDEIKEVMDKIQEINPDASRFDLDNNALSDKGALILSECLHNFREVKELSLQFNNIGKEGAIGLFSLKNNFSTLDIPFHGNRIKSVAEMFEIEKLAQQENSFKP</sequence>
<keyword evidence="2" id="KW-1185">Reference proteome</keyword>
<dbReference type="KEGG" id="lfa:LFA_1881"/>
<gene>
    <name evidence="1" type="ORF">LFA_1881</name>
</gene>
<reference evidence="2" key="1">
    <citation type="submission" date="2014-09" db="EMBL/GenBank/DDBJ databases">
        <authorList>
            <person name="Gomez-Valero L."/>
        </authorList>
    </citation>
    <scope>NUCLEOTIDE SEQUENCE [LARGE SCALE GENOMIC DNA]</scope>
    <source>
        <strain evidence="2">ATCC700992</strain>
    </source>
</reference>
<name>A0A098G5M3_9GAMM</name>
<evidence type="ECO:0000313" key="1">
    <source>
        <dbReference type="EMBL" id="CEG57276.1"/>
    </source>
</evidence>
<dbReference type="InterPro" id="IPR001611">
    <property type="entry name" value="Leu-rich_rpt"/>
</dbReference>
<dbReference type="STRING" id="1212491.LFA_1881"/>
<dbReference type="RefSeq" id="WP_045095800.1">
    <property type="nucleotide sequence ID" value="NZ_LN614827.1"/>
</dbReference>
<accession>A0A098G5M3</accession>
<dbReference type="Pfam" id="PF13516">
    <property type="entry name" value="LRR_6"/>
    <property type="match status" value="1"/>
</dbReference>
<organism evidence="1 2">
    <name type="scientific">Legionella fallonii LLAP-10</name>
    <dbReference type="NCBI Taxonomy" id="1212491"/>
    <lineage>
        <taxon>Bacteria</taxon>
        <taxon>Pseudomonadati</taxon>
        <taxon>Pseudomonadota</taxon>
        <taxon>Gammaproteobacteria</taxon>
        <taxon>Legionellales</taxon>
        <taxon>Legionellaceae</taxon>
        <taxon>Legionella</taxon>
    </lineage>
</organism>
<proteinExistence type="predicted"/>
<dbReference type="HOGENOM" id="CLU_1935401_0_0_6"/>
<dbReference type="SUPFAM" id="SSF52047">
    <property type="entry name" value="RNI-like"/>
    <property type="match status" value="1"/>
</dbReference>
<dbReference type="Gene3D" id="3.80.10.10">
    <property type="entry name" value="Ribonuclease Inhibitor"/>
    <property type="match status" value="1"/>
</dbReference>
<dbReference type="AlphaFoldDB" id="A0A098G5M3"/>
<evidence type="ECO:0000313" key="2">
    <source>
        <dbReference type="Proteomes" id="UP000032430"/>
    </source>
</evidence>
<dbReference type="EMBL" id="LN614827">
    <property type="protein sequence ID" value="CEG57276.1"/>
    <property type="molecule type" value="Genomic_DNA"/>
</dbReference>